<organism evidence="2 3">
    <name type="scientific">Candidatus Enterenecus faecium</name>
    <dbReference type="NCBI Taxonomy" id="2840780"/>
    <lineage>
        <taxon>Bacteria</taxon>
        <taxon>Bacillati</taxon>
        <taxon>Bacillota</taxon>
        <taxon>Clostridia</taxon>
        <taxon>Eubacteriales</taxon>
        <taxon>Candidatus Enterenecus</taxon>
    </lineage>
</organism>
<reference evidence="2" key="1">
    <citation type="submission" date="2020-10" db="EMBL/GenBank/DDBJ databases">
        <authorList>
            <person name="Gilroy R."/>
        </authorList>
    </citation>
    <scope>NUCLEOTIDE SEQUENCE</scope>
    <source>
        <strain evidence="2">ChiGjej2B2-12916</strain>
    </source>
</reference>
<comment type="caution">
    <text evidence="2">The sequence shown here is derived from an EMBL/GenBank/DDBJ whole genome shotgun (WGS) entry which is preliminary data.</text>
</comment>
<dbReference type="Pfam" id="PF08000">
    <property type="entry name" value="bPH_1"/>
    <property type="match status" value="1"/>
</dbReference>
<dbReference type="Gene3D" id="2.30.29.50">
    <property type="entry name" value="Bacterial Pleckstrin homology domain"/>
    <property type="match status" value="1"/>
</dbReference>
<dbReference type="AlphaFoldDB" id="A0A9D0YSB3"/>
<gene>
    <name evidence="2" type="ORF">IAD31_06365</name>
</gene>
<dbReference type="InterPro" id="IPR037063">
    <property type="entry name" value="PHb_sf"/>
</dbReference>
<protein>
    <submittedName>
        <fullName evidence="2">PH domain-containing protein</fullName>
    </submittedName>
</protein>
<dbReference type="InterPro" id="IPR012544">
    <property type="entry name" value="PHb"/>
</dbReference>
<accession>A0A9D0YSB3</accession>
<name>A0A9D0YSB3_9FIRM</name>
<evidence type="ECO:0000259" key="1">
    <source>
        <dbReference type="Pfam" id="PF08000"/>
    </source>
</evidence>
<dbReference type="Proteomes" id="UP000886879">
    <property type="component" value="Unassembled WGS sequence"/>
</dbReference>
<dbReference type="SUPFAM" id="SSF50729">
    <property type="entry name" value="PH domain-like"/>
    <property type="match status" value="1"/>
</dbReference>
<reference evidence="2" key="2">
    <citation type="journal article" date="2021" name="PeerJ">
        <title>Extensive microbial diversity within the chicken gut microbiome revealed by metagenomics and culture.</title>
        <authorList>
            <person name="Gilroy R."/>
            <person name="Ravi A."/>
            <person name="Getino M."/>
            <person name="Pursley I."/>
            <person name="Horton D.L."/>
            <person name="Alikhan N.F."/>
            <person name="Baker D."/>
            <person name="Gharbi K."/>
            <person name="Hall N."/>
            <person name="Watson M."/>
            <person name="Adriaenssens E.M."/>
            <person name="Foster-Nyarko E."/>
            <person name="Jarju S."/>
            <person name="Secka A."/>
            <person name="Antonio M."/>
            <person name="Oren A."/>
            <person name="Chaudhuri R.R."/>
            <person name="La Ragione R."/>
            <person name="Hildebrand F."/>
            <person name="Pallen M.J."/>
        </authorList>
    </citation>
    <scope>NUCLEOTIDE SEQUENCE</scope>
    <source>
        <strain evidence="2">ChiGjej2B2-12916</strain>
    </source>
</reference>
<evidence type="ECO:0000313" key="2">
    <source>
        <dbReference type="EMBL" id="HIQ61202.1"/>
    </source>
</evidence>
<sequence>MGLINKLGGSMLQGMAGNLNEVSPEALNQEFGMYLMDGETIAMGFRLIRDVVIFTDKRIIDFDKQGATGVKMRVDSINLSTIIHVSAETAGFGADDSEINVHYIASPYFKCSGGVEVAEKKFEFPKKYNIQPLYKYLQEIAYHNHETLNH</sequence>
<proteinExistence type="predicted"/>
<evidence type="ECO:0000313" key="3">
    <source>
        <dbReference type="Proteomes" id="UP000886879"/>
    </source>
</evidence>
<feature type="domain" description="Bacterial Pleckstrin homology" evidence="1">
    <location>
        <begin position="11"/>
        <end position="140"/>
    </location>
</feature>
<dbReference type="EMBL" id="DVFO01000064">
    <property type="protein sequence ID" value="HIQ61202.1"/>
    <property type="molecule type" value="Genomic_DNA"/>
</dbReference>